<dbReference type="CDD" id="cd05403">
    <property type="entry name" value="NT_KNTase_like"/>
    <property type="match status" value="1"/>
</dbReference>
<sequence length="125" mass="14443">MEKTVIEEKINGIKDKIVREYQPEKIILFGSWAWGKPHEDSDIDLLVVMESNKPRIERQRDVLSMMYPSDVPIDVLVYTPRELEESINKSRNLFLEDIVHNGKALYTNPGFHISLLHEPAELVAA</sequence>
<gene>
    <name evidence="2" type="ORF">A2719_03190</name>
</gene>
<protein>
    <recommendedName>
        <fullName evidence="1">Polymerase beta nucleotidyltransferase domain-containing protein</fullName>
    </recommendedName>
</protein>
<comment type="caution">
    <text evidence="2">The sequence shown here is derived from an EMBL/GenBank/DDBJ whole genome shotgun (WGS) entry which is preliminary data.</text>
</comment>
<dbReference type="InterPro" id="IPR041633">
    <property type="entry name" value="Polbeta"/>
</dbReference>
<reference evidence="2 3" key="1">
    <citation type="journal article" date="2016" name="Nat. Commun.">
        <title>Thousands of microbial genomes shed light on interconnected biogeochemical processes in an aquifer system.</title>
        <authorList>
            <person name="Anantharaman K."/>
            <person name="Brown C.T."/>
            <person name="Hug L.A."/>
            <person name="Sharon I."/>
            <person name="Castelle C.J."/>
            <person name="Probst A.J."/>
            <person name="Thomas B.C."/>
            <person name="Singh A."/>
            <person name="Wilkins M.J."/>
            <person name="Karaoz U."/>
            <person name="Brodie E.L."/>
            <person name="Williams K.H."/>
            <person name="Hubbard S.S."/>
            <person name="Banfield J.F."/>
        </authorList>
    </citation>
    <scope>NUCLEOTIDE SEQUENCE [LARGE SCALE GENOMIC DNA]</scope>
</reference>
<evidence type="ECO:0000313" key="2">
    <source>
        <dbReference type="EMBL" id="OGZ43942.1"/>
    </source>
</evidence>
<feature type="domain" description="Polymerase beta nucleotidyltransferase" evidence="1">
    <location>
        <begin position="13"/>
        <end position="107"/>
    </location>
</feature>
<dbReference type="SUPFAM" id="SSF81301">
    <property type="entry name" value="Nucleotidyltransferase"/>
    <property type="match status" value="1"/>
</dbReference>
<proteinExistence type="predicted"/>
<dbReference type="Gene3D" id="3.30.460.10">
    <property type="entry name" value="Beta Polymerase, domain 2"/>
    <property type="match status" value="1"/>
</dbReference>
<dbReference type="STRING" id="1802114.A2719_03190"/>
<organism evidence="2 3">
    <name type="scientific">Candidatus Ryanbacteria bacterium RIFCSPHIGHO2_01_FULL_45_22</name>
    <dbReference type="NCBI Taxonomy" id="1802114"/>
    <lineage>
        <taxon>Bacteria</taxon>
        <taxon>Candidatus Ryaniibacteriota</taxon>
    </lineage>
</organism>
<dbReference type="Pfam" id="PF18765">
    <property type="entry name" value="Polbeta"/>
    <property type="match status" value="1"/>
</dbReference>
<dbReference type="Proteomes" id="UP000177480">
    <property type="component" value="Unassembled WGS sequence"/>
</dbReference>
<evidence type="ECO:0000259" key="1">
    <source>
        <dbReference type="Pfam" id="PF18765"/>
    </source>
</evidence>
<dbReference type="PANTHER" id="PTHR43449">
    <property type="entry name" value="NUCLEOTIDYLTRANSFERASE"/>
    <property type="match status" value="1"/>
</dbReference>
<dbReference type="AlphaFoldDB" id="A0A1G2G1S7"/>
<dbReference type="PANTHER" id="PTHR43449:SF1">
    <property type="entry name" value="POLYMERASE BETA NUCLEOTIDYLTRANSFERASE DOMAIN-CONTAINING PROTEIN"/>
    <property type="match status" value="1"/>
</dbReference>
<accession>A0A1G2G1S7</accession>
<name>A0A1G2G1S7_9BACT</name>
<dbReference type="EMBL" id="MHNK01000010">
    <property type="protein sequence ID" value="OGZ43942.1"/>
    <property type="molecule type" value="Genomic_DNA"/>
</dbReference>
<evidence type="ECO:0000313" key="3">
    <source>
        <dbReference type="Proteomes" id="UP000177480"/>
    </source>
</evidence>
<dbReference type="InterPro" id="IPR043519">
    <property type="entry name" value="NT_sf"/>
</dbReference>